<keyword evidence="3" id="KW-0547">Nucleotide-binding</keyword>
<dbReference type="PANTHER" id="PTHR35526:SF3">
    <property type="entry name" value="ANTI-SIGMA-F FACTOR RSBW"/>
    <property type="match status" value="1"/>
</dbReference>
<keyword evidence="3" id="KW-0067">ATP-binding</keyword>
<feature type="domain" description="Histidine kinase/HSP90-like ATPase" evidence="2">
    <location>
        <begin position="11"/>
        <end position="118"/>
    </location>
</feature>
<dbReference type="GO" id="GO:0004674">
    <property type="term" value="F:protein serine/threonine kinase activity"/>
    <property type="evidence" value="ECO:0007669"/>
    <property type="project" value="UniProtKB-KW"/>
</dbReference>
<comment type="caution">
    <text evidence="3">The sequence shown here is derived from an EMBL/GenBank/DDBJ whole genome shotgun (WGS) entry which is preliminary data.</text>
</comment>
<dbReference type="EMBL" id="PYHR01000002">
    <property type="protein sequence ID" value="PWD50980.1"/>
    <property type="molecule type" value="Genomic_DNA"/>
</dbReference>
<accession>A0A2U1ZVL0</accession>
<reference evidence="3 4" key="1">
    <citation type="submission" date="2018-03" db="EMBL/GenBank/DDBJ databases">
        <title>Genome assembly of novel Miniimonas species PCH200.</title>
        <authorList>
            <person name="Thakur V."/>
            <person name="Kumar V."/>
            <person name="Singh D."/>
        </authorList>
    </citation>
    <scope>NUCLEOTIDE SEQUENCE [LARGE SCALE GENOMIC DNA]</scope>
    <source>
        <strain evidence="3 4">PCH200</strain>
    </source>
</reference>
<keyword evidence="1" id="KW-0808">Transferase</keyword>
<evidence type="ECO:0000313" key="3">
    <source>
        <dbReference type="EMBL" id="PWD50980.1"/>
    </source>
</evidence>
<gene>
    <name evidence="3" type="ORF">C8046_10270</name>
</gene>
<dbReference type="Gene3D" id="3.30.565.10">
    <property type="entry name" value="Histidine kinase-like ATPase, C-terminal domain"/>
    <property type="match status" value="1"/>
</dbReference>
<keyword evidence="1" id="KW-0418">Kinase</keyword>
<dbReference type="InterPro" id="IPR036890">
    <property type="entry name" value="HATPase_C_sf"/>
</dbReference>
<keyword evidence="4" id="KW-1185">Reference proteome</keyword>
<dbReference type="InterPro" id="IPR003594">
    <property type="entry name" value="HATPase_dom"/>
</dbReference>
<evidence type="ECO:0000256" key="1">
    <source>
        <dbReference type="ARBA" id="ARBA00022527"/>
    </source>
</evidence>
<dbReference type="CDD" id="cd16936">
    <property type="entry name" value="HATPase_RsbW-like"/>
    <property type="match status" value="1"/>
</dbReference>
<sequence length="134" mass="14273">MHKQWSVRAGVDGVAAARRRAADAFAEAGLGKEESQILVLLVSELVTNAIVHARPPVELSIDVDRWRTRVEVSDAVGRVPHARSADRGASGGRGLALVEQLSTQWGTTIGSRGKSVWLELARSADTARVPITAA</sequence>
<dbReference type="Pfam" id="PF13581">
    <property type="entry name" value="HATPase_c_2"/>
    <property type="match status" value="1"/>
</dbReference>
<keyword evidence="1" id="KW-0723">Serine/threonine-protein kinase</keyword>
<name>A0A2U1ZVL0_9MICO</name>
<dbReference type="AlphaFoldDB" id="A0A2U1ZVL0"/>
<evidence type="ECO:0000259" key="2">
    <source>
        <dbReference type="Pfam" id="PF13581"/>
    </source>
</evidence>
<dbReference type="GO" id="GO:0005524">
    <property type="term" value="F:ATP binding"/>
    <property type="evidence" value="ECO:0007669"/>
    <property type="project" value="UniProtKB-KW"/>
</dbReference>
<proteinExistence type="predicted"/>
<dbReference type="InterPro" id="IPR050267">
    <property type="entry name" value="Anti-sigma-factor_SerPK"/>
</dbReference>
<dbReference type="Proteomes" id="UP000245166">
    <property type="component" value="Unassembled WGS sequence"/>
</dbReference>
<organism evidence="3 4">
    <name type="scientific">Serinibacter arcticus</name>
    <dbReference type="NCBI Taxonomy" id="1655435"/>
    <lineage>
        <taxon>Bacteria</taxon>
        <taxon>Bacillati</taxon>
        <taxon>Actinomycetota</taxon>
        <taxon>Actinomycetes</taxon>
        <taxon>Micrococcales</taxon>
        <taxon>Beutenbergiaceae</taxon>
        <taxon>Serinibacter</taxon>
    </lineage>
</organism>
<dbReference type="PANTHER" id="PTHR35526">
    <property type="entry name" value="ANTI-SIGMA-F FACTOR RSBW-RELATED"/>
    <property type="match status" value="1"/>
</dbReference>
<evidence type="ECO:0000313" key="4">
    <source>
        <dbReference type="Proteomes" id="UP000245166"/>
    </source>
</evidence>
<protein>
    <submittedName>
        <fullName evidence="3">ATP-binding protein</fullName>
    </submittedName>
</protein>
<dbReference type="SUPFAM" id="SSF55874">
    <property type="entry name" value="ATPase domain of HSP90 chaperone/DNA topoisomerase II/histidine kinase"/>
    <property type="match status" value="1"/>
</dbReference>